<dbReference type="OrthoDB" id="277577at2"/>
<gene>
    <name evidence="2" type="ORF">SCH01S_01_00600</name>
</gene>
<dbReference type="InterPro" id="IPR025293">
    <property type="entry name" value="YfiR/HmsC-like"/>
</dbReference>
<sequence>MSRRFALWLLPIALLAPALARAQGASETAVEAAFLAKFGAYVTWPGGGGPIVICAVGRDVLGDALDRATAGQQIDGRGLVVRKLDSVDRNSGCTIAYIAGSPRQSVSAALAALRSAPVLTVTDSRWSSARGMIHFQIANDRVRFHIDDKAAAESGLGISSKLLALALSVRPRSGR</sequence>
<reference evidence="2 3" key="1">
    <citation type="submission" date="2015-04" db="EMBL/GenBank/DDBJ databases">
        <title>Whole genome shotgun sequence of Sphingomonas changbaiensis NBRC 104936.</title>
        <authorList>
            <person name="Katano-Makiyama Y."/>
            <person name="Hosoyama A."/>
            <person name="Hashimoto M."/>
            <person name="Noguchi M."/>
            <person name="Tsuchikane K."/>
            <person name="Ohji S."/>
            <person name="Yamazoe A."/>
            <person name="Ichikawa N."/>
            <person name="Kimura A."/>
            <person name="Fujita N."/>
        </authorList>
    </citation>
    <scope>NUCLEOTIDE SEQUENCE [LARGE SCALE GENOMIC DNA]</scope>
    <source>
        <strain evidence="2 3">NBRC 104936</strain>
    </source>
</reference>
<keyword evidence="1" id="KW-0732">Signal</keyword>
<dbReference type="Proteomes" id="UP000033202">
    <property type="component" value="Unassembled WGS sequence"/>
</dbReference>
<name>A0A0E9MJC3_9SPHN</name>
<evidence type="ECO:0008006" key="4">
    <source>
        <dbReference type="Google" id="ProtNLM"/>
    </source>
</evidence>
<dbReference type="EMBL" id="BBWU01000001">
    <property type="protein sequence ID" value="GAO37897.1"/>
    <property type="molecule type" value="Genomic_DNA"/>
</dbReference>
<evidence type="ECO:0000313" key="3">
    <source>
        <dbReference type="Proteomes" id="UP000033202"/>
    </source>
</evidence>
<accession>A0A0E9MJC3</accession>
<proteinExistence type="predicted"/>
<evidence type="ECO:0000313" key="2">
    <source>
        <dbReference type="EMBL" id="GAO37897.1"/>
    </source>
</evidence>
<dbReference type="Pfam" id="PF13689">
    <property type="entry name" value="DUF4154"/>
    <property type="match status" value="1"/>
</dbReference>
<dbReference type="AlphaFoldDB" id="A0A0E9MJC3"/>
<feature type="chain" id="PRO_5002429062" description="DUF4154 domain-containing protein" evidence="1">
    <location>
        <begin position="23"/>
        <end position="175"/>
    </location>
</feature>
<dbReference type="STRING" id="1219043.SCH01S_01_00600"/>
<organism evidence="2 3">
    <name type="scientific">Sphingomonas changbaiensis NBRC 104936</name>
    <dbReference type="NCBI Taxonomy" id="1219043"/>
    <lineage>
        <taxon>Bacteria</taxon>
        <taxon>Pseudomonadati</taxon>
        <taxon>Pseudomonadota</taxon>
        <taxon>Alphaproteobacteria</taxon>
        <taxon>Sphingomonadales</taxon>
        <taxon>Sphingomonadaceae</taxon>
        <taxon>Sphingomonas</taxon>
    </lineage>
</organism>
<comment type="caution">
    <text evidence="2">The sequence shown here is derived from an EMBL/GenBank/DDBJ whole genome shotgun (WGS) entry which is preliminary data.</text>
</comment>
<evidence type="ECO:0000256" key="1">
    <source>
        <dbReference type="SAM" id="SignalP"/>
    </source>
</evidence>
<protein>
    <recommendedName>
        <fullName evidence="4">DUF4154 domain-containing protein</fullName>
    </recommendedName>
</protein>
<feature type="signal peptide" evidence="1">
    <location>
        <begin position="1"/>
        <end position="22"/>
    </location>
</feature>
<dbReference type="RefSeq" id="WP_046346751.1">
    <property type="nucleotide sequence ID" value="NZ_BBWU01000001.1"/>
</dbReference>
<keyword evidence="3" id="KW-1185">Reference proteome</keyword>